<evidence type="ECO:0000256" key="6">
    <source>
        <dbReference type="ARBA" id="ARBA00023315"/>
    </source>
</evidence>
<comment type="subunit">
    <text evidence="7">Homotrimer.</text>
</comment>
<feature type="domain" description="UDP-3-O-[3-hydroxymyristoyl] glucosamine N-acyltransferase non-repeat region" evidence="8">
    <location>
        <begin position="24"/>
        <end position="89"/>
    </location>
</feature>
<sequence>MTTYSLADLAARFGLELKGEGGTLIQGVCSLDPGKPGCIGFLSNPKFRAQLAGTRAAAVIVGPRDAATLATPGLVAKDPYLAYARLAALFDPDREFAAGIQAGAQVSPQAKLGAGVHVGYNAVVEAGAELGEGAYVGPGCLVGRDAVIGAGTRLVAQVHVGARVRIGRRCTLQPGAVIGSRGFGNARGPNGWEEVPQLGTVVIGDNVEIGSNTCIDRGAIEDTVIEDGVRLDNLIQIAHNCRIGQHTAIAACTGIAGSTTVGARCLIGGAVGMAGHISIADDVVILGRGMVTNSITEKGVYGSGLPLSDAREWRKTVARIRRLARLEERLREVERHLQLDPREQDNESSES</sequence>
<evidence type="ECO:0000256" key="3">
    <source>
        <dbReference type="ARBA" id="ARBA00022679"/>
    </source>
</evidence>
<dbReference type="Gene3D" id="1.20.5.170">
    <property type="match status" value="1"/>
</dbReference>
<accession>A0A2S5TBB2</accession>
<dbReference type="GO" id="GO:0103118">
    <property type="term" value="F:UDP-3-O-[(3R)-3-hydroxyacyl]-glucosamine N-acyltransferase activity"/>
    <property type="evidence" value="ECO:0007669"/>
    <property type="project" value="UniProtKB-EC"/>
</dbReference>
<comment type="caution">
    <text evidence="9">The sequence shown here is derived from an EMBL/GenBank/DDBJ whole genome shotgun (WGS) entry which is preliminary data.</text>
</comment>
<dbReference type="Gene3D" id="3.40.1390.10">
    <property type="entry name" value="MurE/MurF, N-terminal domain"/>
    <property type="match status" value="1"/>
</dbReference>
<dbReference type="InterPro" id="IPR007691">
    <property type="entry name" value="LpxD"/>
</dbReference>
<keyword evidence="4 7" id="KW-0677">Repeat</keyword>
<reference evidence="9 10" key="1">
    <citation type="submission" date="2018-02" db="EMBL/GenBank/DDBJ databases">
        <title>Genome sequencing of Solimonas sp. HR-BB.</title>
        <authorList>
            <person name="Lee Y."/>
            <person name="Jeon C.O."/>
        </authorList>
    </citation>
    <scope>NUCLEOTIDE SEQUENCE [LARGE SCALE GENOMIC DNA]</scope>
    <source>
        <strain evidence="9 10">HR-BB</strain>
    </source>
</reference>
<keyword evidence="3 7" id="KW-0808">Transferase</keyword>
<name>A0A2S5TBB2_9GAMM</name>
<keyword evidence="5 7" id="KW-0443">Lipid metabolism</keyword>
<comment type="catalytic activity">
    <reaction evidence="7">
        <text>a UDP-3-O-[(3R)-3-hydroxyacyl]-alpha-D-glucosamine + a (3R)-hydroxyacyl-[ACP] = a UDP-2-N,3-O-bis[(3R)-3-hydroxyacyl]-alpha-D-glucosamine + holo-[ACP] + H(+)</text>
        <dbReference type="Rhea" id="RHEA:53836"/>
        <dbReference type="Rhea" id="RHEA-COMP:9685"/>
        <dbReference type="Rhea" id="RHEA-COMP:9945"/>
        <dbReference type="ChEBI" id="CHEBI:15378"/>
        <dbReference type="ChEBI" id="CHEBI:64479"/>
        <dbReference type="ChEBI" id="CHEBI:78827"/>
        <dbReference type="ChEBI" id="CHEBI:137740"/>
        <dbReference type="ChEBI" id="CHEBI:137748"/>
        <dbReference type="EC" id="2.3.1.191"/>
    </reaction>
</comment>
<dbReference type="EC" id="2.3.1.191" evidence="7"/>
<dbReference type="GO" id="GO:0009245">
    <property type="term" value="P:lipid A biosynthetic process"/>
    <property type="evidence" value="ECO:0007669"/>
    <property type="project" value="UniProtKB-UniRule"/>
</dbReference>
<dbReference type="NCBIfam" id="NF002060">
    <property type="entry name" value="PRK00892.1"/>
    <property type="match status" value="1"/>
</dbReference>
<dbReference type="RefSeq" id="WP_104232025.1">
    <property type="nucleotide sequence ID" value="NZ_PSNW01000014.1"/>
</dbReference>
<dbReference type="EMBL" id="PSNW01000014">
    <property type="protein sequence ID" value="PPE72270.1"/>
    <property type="molecule type" value="Genomic_DNA"/>
</dbReference>
<evidence type="ECO:0000259" key="8">
    <source>
        <dbReference type="Pfam" id="PF04613"/>
    </source>
</evidence>
<dbReference type="InterPro" id="IPR018357">
    <property type="entry name" value="Hexapep_transf_CS"/>
</dbReference>
<dbReference type="Gene3D" id="2.160.10.10">
    <property type="entry name" value="Hexapeptide repeat proteins"/>
    <property type="match status" value="1"/>
</dbReference>
<keyword evidence="6 7" id="KW-0012">Acyltransferase</keyword>
<dbReference type="GO" id="GO:0016020">
    <property type="term" value="C:membrane"/>
    <property type="evidence" value="ECO:0007669"/>
    <property type="project" value="GOC"/>
</dbReference>
<organism evidence="9 10">
    <name type="scientific">Solimonas fluminis</name>
    <dbReference type="NCBI Taxonomy" id="2086571"/>
    <lineage>
        <taxon>Bacteria</taxon>
        <taxon>Pseudomonadati</taxon>
        <taxon>Pseudomonadota</taxon>
        <taxon>Gammaproteobacteria</taxon>
        <taxon>Nevskiales</taxon>
        <taxon>Nevskiaceae</taxon>
        <taxon>Solimonas</taxon>
    </lineage>
</organism>
<dbReference type="SUPFAM" id="SSF51161">
    <property type="entry name" value="Trimeric LpxA-like enzymes"/>
    <property type="match status" value="1"/>
</dbReference>
<comment type="pathway">
    <text evidence="7">Bacterial outer membrane biogenesis; LPS lipid A biosynthesis.</text>
</comment>
<dbReference type="Proteomes" id="UP000238220">
    <property type="component" value="Unassembled WGS sequence"/>
</dbReference>
<dbReference type="CDD" id="cd03352">
    <property type="entry name" value="LbH_LpxD"/>
    <property type="match status" value="1"/>
</dbReference>
<dbReference type="PANTHER" id="PTHR43378">
    <property type="entry name" value="UDP-3-O-ACYLGLUCOSAMINE N-ACYLTRANSFERASE"/>
    <property type="match status" value="1"/>
</dbReference>
<evidence type="ECO:0000256" key="2">
    <source>
        <dbReference type="ARBA" id="ARBA00022556"/>
    </source>
</evidence>
<proteinExistence type="inferred from homology"/>
<dbReference type="HAMAP" id="MF_00523">
    <property type="entry name" value="LpxD"/>
    <property type="match status" value="1"/>
</dbReference>
<evidence type="ECO:0000256" key="7">
    <source>
        <dbReference type="HAMAP-Rule" id="MF_00523"/>
    </source>
</evidence>
<gene>
    <name evidence="7 9" type="primary">lpxD</name>
    <name evidence="9" type="ORF">C3942_19385</name>
</gene>
<keyword evidence="2 7" id="KW-0441">Lipid A biosynthesis</keyword>
<dbReference type="UniPathway" id="UPA00973"/>
<feature type="active site" description="Proton acceptor" evidence="7">
    <location>
        <position position="239"/>
    </location>
</feature>
<evidence type="ECO:0000256" key="5">
    <source>
        <dbReference type="ARBA" id="ARBA00023098"/>
    </source>
</evidence>
<dbReference type="Pfam" id="PF04613">
    <property type="entry name" value="LpxD"/>
    <property type="match status" value="1"/>
</dbReference>
<evidence type="ECO:0000256" key="1">
    <source>
        <dbReference type="ARBA" id="ARBA00022516"/>
    </source>
</evidence>
<comment type="function">
    <text evidence="7">Catalyzes the N-acylation of UDP-3-O-acylglucosamine using 3-hydroxyacyl-ACP as the acyl donor. Is involved in the biosynthesis of lipid A, a phosphorylated glycolipid that anchors the lipopolysaccharide to the outer membrane of the cell.</text>
</comment>
<dbReference type="InterPro" id="IPR011004">
    <property type="entry name" value="Trimer_LpxA-like_sf"/>
</dbReference>
<keyword evidence="10" id="KW-1185">Reference proteome</keyword>
<dbReference type="InterPro" id="IPR001451">
    <property type="entry name" value="Hexapep"/>
</dbReference>
<comment type="similarity">
    <text evidence="7">Belongs to the transferase hexapeptide repeat family. LpxD subfamily.</text>
</comment>
<dbReference type="PANTHER" id="PTHR43378:SF2">
    <property type="entry name" value="UDP-3-O-ACYLGLUCOSAMINE N-ACYLTRANSFERASE 1, MITOCHONDRIAL-RELATED"/>
    <property type="match status" value="1"/>
</dbReference>
<dbReference type="Pfam" id="PF00132">
    <property type="entry name" value="Hexapep"/>
    <property type="match status" value="1"/>
</dbReference>
<protein>
    <recommendedName>
        <fullName evidence="7">UDP-3-O-acylglucosamine N-acyltransferase</fullName>
        <ecNumber evidence="7">2.3.1.191</ecNumber>
    </recommendedName>
</protein>
<dbReference type="PROSITE" id="PS00101">
    <property type="entry name" value="HEXAPEP_TRANSFERASES"/>
    <property type="match status" value="1"/>
</dbReference>
<dbReference type="OrthoDB" id="9784739at2"/>
<dbReference type="NCBIfam" id="TIGR01853">
    <property type="entry name" value="lipid_A_lpxD"/>
    <property type="match status" value="1"/>
</dbReference>
<evidence type="ECO:0000313" key="10">
    <source>
        <dbReference type="Proteomes" id="UP000238220"/>
    </source>
</evidence>
<dbReference type="GO" id="GO:0016410">
    <property type="term" value="F:N-acyltransferase activity"/>
    <property type="evidence" value="ECO:0007669"/>
    <property type="project" value="InterPro"/>
</dbReference>
<keyword evidence="1 7" id="KW-0444">Lipid biosynthesis</keyword>
<dbReference type="InterPro" id="IPR020573">
    <property type="entry name" value="UDP_GlcNAc_AcTrfase_non-rep"/>
</dbReference>
<evidence type="ECO:0000313" key="9">
    <source>
        <dbReference type="EMBL" id="PPE72270.1"/>
    </source>
</evidence>
<dbReference type="AlphaFoldDB" id="A0A2S5TBB2"/>
<evidence type="ECO:0000256" key="4">
    <source>
        <dbReference type="ARBA" id="ARBA00022737"/>
    </source>
</evidence>